<reference evidence="2" key="1">
    <citation type="submission" date="2017-10" db="EMBL/GenBank/DDBJ databases">
        <title>Rapid genome shrinkage in a self-fertile nematode reveals novel sperm competition proteins.</title>
        <authorList>
            <person name="Yin D."/>
            <person name="Schwarz E.M."/>
            <person name="Thomas C.G."/>
            <person name="Felde R.L."/>
            <person name="Korf I.F."/>
            <person name="Cutter A.D."/>
            <person name="Schartner C.M."/>
            <person name="Ralston E.J."/>
            <person name="Meyer B.J."/>
            <person name="Haag E.S."/>
        </authorList>
    </citation>
    <scope>NUCLEOTIDE SEQUENCE [LARGE SCALE GENOMIC DNA]</scope>
    <source>
        <strain evidence="2">JU1422</strain>
    </source>
</reference>
<gene>
    <name evidence="1" type="primary">Cnig_chr_V.g17350</name>
    <name evidence="1" type="ORF">B9Z55_017350</name>
</gene>
<protein>
    <submittedName>
        <fullName evidence="1">Uncharacterized protein</fullName>
    </submittedName>
</protein>
<dbReference type="AlphaFoldDB" id="A0A2G5T963"/>
<organism evidence="1 2">
    <name type="scientific">Caenorhabditis nigoni</name>
    <dbReference type="NCBI Taxonomy" id="1611254"/>
    <lineage>
        <taxon>Eukaryota</taxon>
        <taxon>Metazoa</taxon>
        <taxon>Ecdysozoa</taxon>
        <taxon>Nematoda</taxon>
        <taxon>Chromadorea</taxon>
        <taxon>Rhabditida</taxon>
        <taxon>Rhabditina</taxon>
        <taxon>Rhabditomorpha</taxon>
        <taxon>Rhabditoidea</taxon>
        <taxon>Rhabditidae</taxon>
        <taxon>Peloderinae</taxon>
        <taxon>Caenorhabditis</taxon>
    </lineage>
</organism>
<accession>A0A2G5T963</accession>
<evidence type="ECO:0000313" key="2">
    <source>
        <dbReference type="Proteomes" id="UP000230233"/>
    </source>
</evidence>
<proteinExistence type="predicted"/>
<name>A0A2G5T963_9PELO</name>
<evidence type="ECO:0000313" key="1">
    <source>
        <dbReference type="EMBL" id="PIC23768.1"/>
    </source>
</evidence>
<comment type="caution">
    <text evidence="1">The sequence shown here is derived from an EMBL/GenBank/DDBJ whole genome shotgun (WGS) entry which is preliminary data.</text>
</comment>
<sequence length="109" mass="12772">MFFTCSPKVSKPPSEQQEDWSRLIGVKWKLQRTSGNQRPRLWMERWMGHQSQLEARTKKGEEIQADRSMRIKRVKGKFASSYTSLLYSHSHFTARSQLPALLLASPPYF</sequence>
<dbReference type="Proteomes" id="UP000230233">
    <property type="component" value="Chromosome V"/>
</dbReference>
<keyword evidence="2" id="KW-1185">Reference proteome</keyword>
<dbReference type="EMBL" id="PDUG01000005">
    <property type="protein sequence ID" value="PIC23768.1"/>
    <property type="molecule type" value="Genomic_DNA"/>
</dbReference>